<dbReference type="EMBL" id="JAFMPK010000009">
    <property type="protein sequence ID" value="MBO0607600.1"/>
    <property type="molecule type" value="Genomic_DNA"/>
</dbReference>
<organism evidence="1 2">
    <name type="scientific">Myceligenerans salitolerans</name>
    <dbReference type="NCBI Taxonomy" id="1230528"/>
    <lineage>
        <taxon>Bacteria</taxon>
        <taxon>Bacillati</taxon>
        <taxon>Actinomycetota</taxon>
        <taxon>Actinomycetes</taxon>
        <taxon>Micrococcales</taxon>
        <taxon>Promicromonosporaceae</taxon>
        <taxon>Myceligenerans</taxon>
    </lineage>
</organism>
<evidence type="ECO:0008006" key="3">
    <source>
        <dbReference type="Google" id="ProtNLM"/>
    </source>
</evidence>
<dbReference type="Proteomes" id="UP000664617">
    <property type="component" value="Unassembled WGS sequence"/>
</dbReference>
<protein>
    <recommendedName>
        <fullName evidence="3">Fibronectin type-III domain-containing protein</fullName>
    </recommendedName>
</protein>
<evidence type="ECO:0000313" key="2">
    <source>
        <dbReference type="Proteomes" id="UP000664617"/>
    </source>
</evidence>
<name>A0ABS3I3P1_9MICO</name>
<accession>A0ABS3I3P1</accession>
<evidence type="ECO:0000313" key="1">
    <source>
        <dbReference type="EMBL" id="MBO0607600.1"/>
    </source>
</evidence>
<sequence length="139" mass="14120">MSGARRRTAAAALTGLLLGAVIGAGTAPAWAWWTDQATVRSGAVAAATVPAPAAACGPVGVASVRFNWTAVPGATSYVVHFGANGSMTRTVTGTTFTTTQLVSSGTFWVVAQREFPGTTWVSANSNRLDYVVAVVSLCG</sequence>
<keyword evidence="2" id="KW-1185">Reference proteome</keyword>
<dbReference type="InterPro" id="IPR006311">
    <property type="entry name" value="TAT_signal"/>
</dbReference>
<gene>
    <name evidence="1" type="ORF">J0911_00980</name>
</gene>
<reference evidence="1 2" key="1">
    <citation type="submission" date="2021-03" db="EMBL/GenBank/DDBJ databases">
        <authorList>
            <person name="Xin L."/>
        </authorList>
    </citation>
    <scope>NUCLEOTIDE SEQUENCE [LARGE SCALE GENOMIC DNA]</scope>
    <source>
        <strain evidence="1 2">XHU 5031</strain>
    </source>
</reference>
<reference evidence="2" key="2">
    <citation type="submission" date="2023-07" db="EMBL/GenBank/DDBJ databases">
        <title>Myceligenerans salitolerans sp. nov., a halotolerant actinomycete isolated from a salt lake in Xinjiang, China.</title>
        <authorList>
            <person name="Guan T."/>
        </authorList>
    </citation>
    <scope>NUCLEOTIDE SEQUENCE [LARGE SCALE GENOMIC DNA]</scope>
    <source>
        <strain evidence="2">XHU 5031</strain>
    </source>
</reference>
<comment type="caution">
    <text evidence="1">The sequence shown here is derived from an EMBL/GenBank/DDBJ whole genome shotgun (WGS) entry which is preliminary data.</text>
</comment>
<dbReference type="RefSeq" id="WP_207273525.1">
    <property type="nucleotide sequence ID" value="NZ_JAFMPK010000009.1"/>
</dbReference>
<dbReference type="PROSITE" id="PS51318">
    <property type="entry name" value="TAT"/>
    <property type="match status" value="1"/>
</dbReference>
<proteinExistence type="predicted"/>